<dbReference type="EMBL" id="JACYNN010000003">
    <property type="protein sequence ID" value="MBD8105945.1"/>
    <property type="molecule type" value="Genomic_DNA"/>
</dbReference>
<dbReference type="STRING" id="1219360.GCA_001571305_03337"/>
<name>A0A4U3FC46_9GAMM</name>
<proteinExistence type="predicted"/>
<evidence type="ECO:0000313" key="2">
    <source>
        <dbReference type="EMBL" id="TKJ91303.1"/>
    </source>
</evidence>
<protein>
    <submittedName>
        <fullName evidence="2">Tautomerase family protein</fullName>
    </submittedName>
</protein>
<dbReference type="Pfam" id="PF14552">
    <property type="entry name" value="Tautomerase_2"/>
    <property type="match status" value="1"/>
</dbReference>
<keyword evidence="4" id="KW-1185">Reference proteome</keyword>
<dbReference type="InterPro" id="IPR014347">
    <property type="entry name" value="Tautomerase/MIF_sf"/>
</dbReference>
<gene>
    <name evidence="2" type="ORF">EpCFBP13511_09005</name>
    <name evidence="1" type="ORF">IFT93_05830</name>
</gene>
<reference evidence="2 3" key="1">
    <citation type="journal article" date="2019" name="Sci. Rep.">
        <title>Differences in resource use lead to coexistence of seed-transmitted microbial populations.</title>
        <authorList>
            <person name="Torres-Cortes G."/>
            <person name="Garcia B.J."/>
            <person name="Compant S."/>
            <person name="Rezki S."/>
            <person name="Jones P."/>
            <person name="Preveaux A."/>
            <person name="Briand M."/>
            <person name="Roulet A."/>
            <person name="Bouchez O."/>
            <person name="Jacobson D."/>
            <person name="Barret M."/>
        </authorList>
    </citation>
    <scope>NUCLEOTIDE SEQUENCE [LARGE SCALE GENOMIC DNA]</scope>
    <source>
        <strain evidence="2 3">CFBP13511</strain>
    </source>
</reference>
<evidence type="ECO:0000313" key="1">
    <source>
        <dbReference type="EMBL" id="MBD8105945.1"/>
    </source>
</evidence>
<comment type="caution">
    <text evidence="2">The sequence shown here is derived from an EMBL/GenBank/DDBJ whole genome shotgun (WGS) entry which is preliminary data.</text>
</comment>
<dbReference type="AlphaFoldDB" id="A0A4U3FC46"/>
<dbReference type="EMBL" id="QGAC01000007">
    <property type="protein sequence ID" value="TKJ91303.1"/>
    <property type="molecule type" value="Genomic_DNA"/>
</dbReference>
<dbReference type="Proteomes" id="UP000306393">
    <property type="component" value="Unassembled WGS sequence"/>
</dbReference>
<dbReference type="PANTHER" id="PTHR38460:SF1">
    <property type="entry name" value="TAUTOMERASE YOLI-RELATED"/>
    <property type="match status" value="1"/>
</dbReference>
<dbReference type="OrthoDB" id="9804765at2"/>
<dbReference type="InterPro" id="IPR037479">
    <property type="entry name" value="Tauto_MSAD"/>
</dbReference>
<sequence>MPFSRIALPVGTTSDFRTSLSEILHLTLVDFFDVPPDDCFQLLDEYAPEQRVFPRHYLGGPRSEGFIWFHITAGRPRSVEQKQQFYHHLAHRLSSELAVRPEDVMVTLSFTQPEDWSFACGNAFHWPAENTL</sequence>
<reference evidence="1 4" key="2">
    <citation type="journal article" date="2020" name="FEMS Microbiol. Ecol.">
        <title>Temporal dynamics of bacterial communities during seed development and maturation.</title>
        <authorList>
            <person name="Chesneau G."/>
            <person name="Torres-Cortes G."/>
            <person name="Briand M."/>
            <person name="Darrasse A."/>
            <person name="Preveaux A."/>
            <person name="Marais C."/>
            <person name="Jacques M.A."/>
            <person name="Shade A."/>
            <person name="Barret M."/>
        </authorList>
    </citation>
    <scope>NUCLEOTIDE SEQUENCE [LARGE SCALE GENOMIC DNA]</scope>
    <source>
        <strain evidence="1 4">CFBP13732</strain>
    </source>
</reference>
<organism evidence="2 3">
    <name type="scientific">Erwinia persicina</name>
    <dbReference type="NCBI Taxonomy" id="55211"/>
    <lineage>
        <taxon>Bacteria</taxon>
        <taxon>Pseudomonadati</taxon>
        <taxon>Pseudomonadota</taxon>
        <taxon>Gammaproteobacteria</taxon>
        <taxon>Enterobacterales</taxon>
        <taxon>Erwiniaceae</taxon>
        <taxon>Erwinia</taxon>
    </lineage>
</organism>
<dbReference type="RefSeq" id="WP_062747250.1">
    <property type="nucleotide sequence ID" value="NZ_JACYNM010000002.1"/>
</dbReference>
<dbReference type="Gene3D" id="3.30.429.10">
    <property type="entry name" value="Macrophage Migration Inhibitory Factor"/>
    <property type="match status" value="1"/>
</dbReference>
<evidence type="ECO:0000313" key="4">
    <source>
        <dbReference type="Proteomes" id="UP000661012"/>
    </source>
</evidence>
<accession>A0A4U3FC46</accession>
<dbReference type="SUPFAM" id="SSF55331">
    <property type="entry name" value="Tautomerase/MIF"/>
    <property type="match status" value="1"/>
</dbReference>
<evidence type="ECO:0000313" key="3">
    <source>
        <dbReference type="Proteomes" id="UP000306393"/>
    </source>
</evidence>
<dbReference type="PANTHER" id="PTHR38460">
    <property type="entry name" value="TAUTOMERASE YOLI-RELATED"/>
    <property type="match status" value="1"/>
</dbReference>
<dbReference type="Proteomes" id="UP000661012">
    <property type="component" value="Unassembled WGS sequence"/>
</dbReference>